<evidence type="ECO:0000256" key="1">
    <source>
        <dbReference type="ARBA" id="ARBA00005254"/>
    </source>
</evidence>
<evidence type="ECO:0000256" key="2">
    <source>
        <dbReference type="RuleBase" id="RU003707"/>
    </source>
</evidence>
<evidence type="ECO:0000313" key="4">
    <source>
        <dbReference type="Proteomes" id="UP001161409"/>
    </source>
</evidence>
<dbReference type="Proteomes" id="UP001161409">
    <property type="component" value="Unassembled WGS sequence"/>
</dbReference>
<comment type="caution">
    <text evidence="3">The sequence shown here is derived from an EMBL/GenBank/DDBJ whole genome shotgun (WGS) entry which is preliminary data.</text>
</comment>
<dbReference type="PANTHER" id="PTHR11941:SF54">
    <property type="entry name" value="ENOYL-COA HYDRATASE, MITOCHONDRIAL"/>
    <property type="match status" value="1"/>
</dbReference>
<dbReference type="InterPro" id="IPR001753">
    <property type="entry name" value="Enoyl-CoA_hydra/iso"/>
</dbReference>
<dbReference type="CDD" id="cd06558">
    <property type="entry name" value="crotonase-like"/>
    <property type="match status" value="1"/>
</dbReference>
<proteinExistence type="inferred from homology"/>
<reference evidence="3" key="1">
    <citation type="journal article" date="2014" name="Int. J. Syst. Evol. Microbiol.">
        <title>Complete genome of a new Firmicutes species belonging to the dominant human colonic microbiota ('Ruminococcus bicirculans') reveals two chromosomes and a selective capacity to utilize plant glucans.</title>
        <authorList>
            <consortium name="NISC Comparative Sequencing Program"/>
            <person name="Wegmann U."/>
            <person name="Louis P."/>
            <person name="Goesmann A."/>
            <person name="Henrissat B."/>
            <person name="Duncan S.H."/>
            <person name="Flint H.J."/>
        </authorList>
    </citation>
    <scope>NUCLEOTIDE SEQUENCE</scope>
    <source>
        <strain evidence="3">NBRC 103408</strain>
    </source>
</reference>
<protein>
    <submittedName>
        <fullName evidence="3">Enoyl-CoA hydratase</fullName>
    </submittedName>
</protein>
<evidence type="ECO:0000313" key="3">
    <source>
        <dbReference type="EMBL" id="GLQ05124.1"/>
    </source>
</evidence>
<dbReference type="PANTHER" id="PTHR11941">
    <property type="entry name" value="ENOYL-COA HYDRATASE-RELATED"/>
    <property type="match status" value="1"/>
</dbReference>
<dbReference type="Gene3D" id="3.90.226.10">
    <property type="entry name" value="2-enoyl-CoA Hydratase, Chain A, domain 1"/>
    <property type="match status" value="1"/>
</dbReference>
<keyword evidence="4" id="KW-1185">Reference proteome</keyword>
<gene>
    <name evidence="3" type="ORF">GCM10007924_03450</name>
</gene>
<dbReference type="InterPro" id="IPR018376">
    <property type="entry name" value="Enoyl-CoA_hyd/isom_CS"/>
</dbReference>
<dbReference type="RefSeq" id="WP_169559151.1">
    <property type="nucleotide sequence ID" value="NZ_BSNF01000001.1"/>
</dbReference>
<accession>A0ABQ5U1F5</accession>
<dbReference type="EMBL" id="BSNF01000001">
    <property type="protein sequence ID" value="GLQ05124.1"/>
    <property type="molecule type" value="Genomic_DNA"/>
</dbReference>
<dbReference type="Pfam" id="PF00378">
    <property type="entry name" value="ECH_1"/>
    <property type="match status" value="1"/>
</dbReference>
<comment type="similarity">
    <text evidence="1 2">Belongs to the enoyl-CoA hydratase/isomerase family.</text>
</comment>
<name>A0ABQ5U1F5_9PROT</name>
<organism evidence="3 4">
    <name type="scientific">Sneathiella chinensis</name>
    <dbReference type="NCBI Taxonomy" id="349750"/>
    <lineage>
        <taxon>Bacteria</taxon>
        <taxon>Pseudomonadati</taxon>
        <taxon>Pseudomonadota</taxon>
        <taxon>Alphaproteobacteria</taxon>
        <taxon>Sneathiellales</taxon>
        <taxon>Sneathiellaceae</taxon>
        <taxon>Sneathiella</taxon>
    </lineage>
</organism>
<reference evidence="3" key="2">
    <citation type="submission" date="2023-01" db="EMBL/GenBank/DDBJ databases">
        <title>Draft genome sequence of Sneathiella chinensis strain NBRC 103408.</title>
        <authorList>
            <person name="Sun Q."/>
            <person name="Mori K."/>
        </authorList>
    </citation>
    <scope>NUCLEOTIDE SEQUENCE</scope>
    <source>
        <strain evidence="3">NBRC 103408</strain>
    </source>
</reference>
<dbReference type="SUPFAM" id="SSF52096">
    <property type="entry name" value="ClpP/crotonase"/>
    <property type="match status" value="1"/>
</dbReference>
<dbReference type="InterPro" id="IPR029045">
    <property type="entry name" value="ClpP/crotonase-like_dom_sf"/>
</dbReference>
<dbReference type="PROSITE" id="PS00166">
    <property type="entry name" value="ENOYL_COA_HYDRATASE"/>
    <property type="match status" value="1"/>
</dbReference>
<sequence length="256" mass="27276">MTSVSGSDILVERDGYLGIVTLNRPPHNFFSTEMFAALEAAFRDLAASPDCRAIVLQASGRSFCAGADFNGSGLNLDQVFAVYQAAVGLFSLPLPIVARIQGPAVGGGLGLALLADFRIAGPGARFSANFSRLGLHCGFGISATLPRVVGRQAAADLLLTGRRIKPDEAKAMGLVDRLVEDEALERVTLDFAGEIAAGAPLAVQSMRQALFGDRAEHVQKAVQRELAEQKVQIQTEDFREGVRAYAERRAANFTGR</sequence>